<dbReference type="Proteomes" id="UP001066276">
    <property type="component" value="Chromosome 7"/>
</dbReference>
<evidence type="ECO:0000313" key="2">
    <source>
        <dbReference type="Proteomes" id="UP001066276"/>
    </source>
</evidence>
<reference evidence="1" key="1">
    <citation type="journal article" date="2022" name="bioRxiv">
        <title>Sequencing and chromosome-scale assembly of the giantPleurodeles waltlgenome.</title>
        <authorList>
            <person name="Brown T."/>
            <person name="Elewa A."/>
            <person name="Iarovenko S."/>
            <person name="Subramanian E."/>
            <person name="Araus A.J."/>
            <person name="Petzold A."/>
            <person name="Susuki M."/>
            <person name="Suzuki K.-i.T."/>
            <person name="Hayashi T."/>
            <person name="Toyoda A."/>
            <person name="Oliveira C."/>
            <person name="Osipova E."/>
            <person name="Leigh N.D."/>
            <person name="Simon A."/>
            <person name="Yun M.H."/>
        </authorList>
    </citation>
    <scope>NUCLEOTIDE SEQUENCE</scope>
    <source>
        <strain evidence="1">20211129_DDA</strain>
        <tissue evidence="1">Liver</tissue>
    </source>
</reference>
<evidence type="ECO:0000313" key="1">
    <source>
        <dbReference type="EMBL" id="KAJ1130200.1"/>
    </source>
</evidence>
<dbReference type="AlphaFoldDB" id="A0AAV7PQ48"/>
<keyword evidence="2" id="KW-1185">Reference proteome</keyword>
<proteinExistence type="predicted"/>
<organism evidence="1 2">
    <name type="scientific">Pleurodeles waltl</name>
    <name type="common">Iberian ribbed newt</name>
    <dbReference type="NCBI Taxonomy" id="8319"/>
    <lineage>
        <taxon>Eukaryota</taxon>
        <taxon>Metazoa</taxon>
        <taxon>Chordata</taxon>
        <taxon>Craniata</taxon>
        <taxon>Vertebrata</taxon>
        <taxon>Euteleostomi</taxon>
        <taxon>Amphibia</taxon>
        <taxon>Batrachia</taxon>
        <taxon>Caudata</taxon>
        <taxon>Salamandroidea</taxon>
        <taxon>Salamandridae</taxon>
        <taxon>Pleurodelinae</taxon>
        <taxon>Pleurodeles</taxon>
    </lineage>
</organism>
<protein>
    <submittedName>
        <fullName evidence="1">Uncharacterized protein</fullName>
    </submittedName>
</protein>
<gene>
    <name evidence="1" type="ORF">NDU88_008556</name>
</gene>
<name>A0AAV7PQ48_PLEWA</name>
<comment type="caution">
    <text evidence="1">The sequence shown here is derived from an EMBL/GenBank/DDBJ whole genome shotgun (WGS) entry which is preliminary data.</text>
</comment>
<accession>A0AAV7PQ48</accession>
<dbReference type="EMBL" id="JANPWB010000011">
    <property type="protein sequence ID" value="KAJ1130200.1"/>
    <property type="molecule type" value="Genomic_DNA"/>
</dbReference>
<sequence length="120" mass="13310">MDYPIDKATGLECDVGGQMEQVGFLILQQRCAPSWALCVLINFFSPYLHSVFGLYLTRSQPSEPAATVQYHEIVLVSNTASLLMLFIGDNSDISLSTPTKRFCFVHEGKGYEQMVSGQPN</sequence>